<reference evidence="2 3" key="2">
    <citation type="journal article" date="2012" name="Proc. Natl. Acad. Sci. U.S.A.">
        <title>Antigenic diversity is generated by distinct evolutionary mechanisms in African trypanosome species.</title>
        <authorList>
            <person name="Jackson A.P."/>
            <person name="Berry A."/>
            <person name="Aslett M."/>
            <person name="Allison H.C."/>
            <person name="Burton P."/>
            <person name="Vavrova-Anderson J."/>
            <person name="Brown R."/>
            <person name="Browne H."/>
            <person name="Corton N."/>
            <person name="Hauser H."/>
            <person name="Gamble J."/>
            <person name="Gilderthorp R."/>
            <person name="Marcello L."/>
            <person name="McQuillan J."/>
            <person name="Otto T.D."/>
            <person name="Quail M.A."/>
            <person name="Sanders M.J."/>
            <person name="van Tonder A."/>
            <person name="Ginger M.L."/>
            <person name="Field M.C."/>
            <person name="Barry J.D."/>
            <person name="Hertz-Fowler C."/>
            <person name="Berriman M."/>
        </authorList>
    </citation>
    <scope>NUCLEOTIDE SEQUENCE [LARGE SCALE GENOMIC DNA]</scope>
    <source>
        <strain evidence="2 3">IL3000</strain>
    </source>
</reference>
<gene>
    <name evidence="2" type="ORF">TCIL3000_0_28510</name>
</gene>
<organism evidence="2 3">
    <name type="scientific">Trypanosoma congolense (strain IL3000)</name>
    <dbReference type="NCBI Taxonomy" id="1068625"/>
    <lineage>
        <taxon>Eukaryota</taxon>
        <taxon>Discoba</taxon>
        <taxon>Euglenozoa</taxon>
        <taxon>Kinetoplastea</taxon>
        <taxon>Metakinetoplastina</taxon>
        <taxon>Trypanosomatida</taxon>
        <taxon>Trypanosomatidae</taxon>
        <taxon>Trypanosoma</taxon>
        <taxon>Nannomonas</taxon>
    </lineage>
</organism>
<sequence>MDLQGESASEIEVRGDTEPYDAHGAISELCDKAYSIRDLLHDHLQKTKAFEKVVGEFVLRDVAEEDALRSISLDVSRTEMHALRDVRYIAFSQRKTAEQKQQDECANASLPLSDTSISARALHILTSLPDGSPNACFGLSGYRGVSDVLMGWRSLTPASQIQVDLLFQSVMASVPNISSYVLLLNGSLYTPSDSFDRCELSQQEIFDIVGDGGNTSSEGALVGWLNTVVRRSLLTPDLLKKLLSSPDALRESGLCLLGDNCDVLVVVEHTRLLNSVIVRGFVFSGELRAVESVGAQMNLLSALFSSDEMKSQKDIEECVTGVFYQLLEQQRVLACEWRDAVVTLAIQRECIEGKDISSQTLGFVVLDVRPLSPEVPFLWHFTWAEVCALGQLGPLVEGSVSARVKPVFKTVRVALASLEPYDDLSRKMFSLIKGHMLEAKKSSLTTLTVRFAQVAVILAATVLITAGFVAGRVFAGFRRRRA</sequence>
<dbReference type="VEuPathDB" id="TriTrypDB:TcIL3000_0_28510"/>
<name>F9W432_TRYCI</name>
<feature type="transmembrane region" description="Helical" evidence="1">
    <location>
        <begin position="451"/>
        <end position="475"/>
    </location>
</feature>
<protein>
    <submittedName>
        <fullName evidence="2">WGS project CAEQ00000000 data, annotated contig 1141</fullName>
    </submittedName>
</protein>
<evidence type="ECO:0000313" key="2">
    <source>
        <dbReference type="EMBL" id="CCD11915.1"/>
    </source>
</evidence>
<keyword evidence="1" id="KW-0812">Transmembrane</keyword>
<keyword evidence="1" id="KW-0472">Membrane</keyword>
<evidence type="ECO:0000256" key="1">
    <source>
        <dbReference type="SAM" id="Phobius"/>
    </source>
</evidence>
<reference evidence="3" key="1">
    <citation type="submission" date="2011-07" db="EMBL/GenBank/DDBJ databases">
        <title>Divergent evolution of antigenic variation in African trypanosomes.</title>
        <authorList>
            <person name="Jackson A.P."/>
            <person name="Berry A."/>
            <person name="Allison H.C."/>
            <person name="Burton P."/>
            <person name="Anderson J."/>
            <person name="Aslett M."/>
            <person name="Brown R."/>
            <person name="Corton N."/>
            <person name="Harris D."/>
            <person name="Hauser H."/>
            <person name="Gamble J."/>
            <person name="Gilderthorp R."/>
            <person name="McQuillan J."/>
            <person name="Quail M.A."/>
            <person name="Sanders M."/>
            <person name="Van Tonder A."/>
            <person name="Ginger M.L."/>
            <person name="Donelson J.E."/>
            <person name="Field M.C."/>
            <person name="Barry J.D."/>
            <person name="Berriman M."/>
            <person name="Hertz-Fowler C."/>
        </authorList>
    </citation>
    <scope>NUCLEOTIDE SEQUENCE [LARGE SCALE GENOMIC DNA]</scope>
    <source>
        <strain evidence="3">IL3000</strain>
    </source>
</reference>
<keyword evidence="1" id="KW-1133">Transmembrane helix</keyword>
<dbReference type="OMA" id="FVHREID"/>
<proteinExistence type="predicted"/>
<dbReference type="AlphaFoldDB" id="F9W432"/>
<accession>F9W432</accession>
<dbReference type="Proteomes" id="UP000000702">
    <property type="component" value="Unassembled WGS sequence"/>
</dbReference>
<comment type="caution">
    <text evidence="2">The sequence shown here is derived from an EMBL/GenBank/DDBJ whole genome shotgun (WGS) entry which is preliminary data.</text>
</comment>
<evidence type="ECO:0000313" key="3">
    <source>
        <dbReference type="Proteomes" id="UP000000702"/>
    </source>
</evidence>
<keyword evidence="3" id="KW-1185">Reference proteome</keyword>
<dbReference type="EMBL" id="CAEQ01000509">
    <property type="protein sequence ID" value="CCD11915.1"/>
    <property type="molecule type" value="Genomic_DNA"/>
</dbReference>